<proteinExistence type="predicted"/>
<evidence type="ECO:0000313" key="1">
    <source>
        <dbReference type="EMBL" id="GAG66975.1"/>
    </source>
</evidence>
<sequence>MKFILNFTNTAKKVLKNLKKNSGKKKQYKAVIKTFEFLTQNTRHPGLQTHIYYSLQGPNDEKVFEAYTEQSTSAAYRVFFYYGPCKGELTIFAIIPHP</sequence>
<organism evidence="1">
    <name type="scientific">marine sediment metagenome</name>
    <dbReference type="NCBI Taxonomy" id="412755"/>
    <lineage>
        <taxon>unclassified sequences</taxon>
        <taxon>metagenomes</taxon>
        <taxon>ecological metagenomes</taxon>
    </lineage>
</organism>
<reference evidence="1" key="1">
    <citation type="journal article" date="2014" name="Front. Microbiol.">
        <title>High frequency of phylogenetically diverse reductive dehalogenase-homologous genes in deep subseafloor sedimentary metagenomes.</title>
        <authorList>
            <person name="Kawai M."/>
            <person name="Futagami T."/>
            <person name="Toyoda A."/>
            <person name="Takaki Y."/>
            <person name="Nishi S."/>
            <person name="Hori S."/>
            <person name="Arai W."/>
            <person name="Tsubouchi T."/>
            <person name="Morono Y."/>
            <person name="Uchiyama I."/>
            <person name="Ito T."/>
            <person name="Fujiyama A."/>
            <person name="Inagaki F."/>
            <person name="Takami H."/>
        </authorList>
    </citation>
    <scope>NUCLEOTIDE SEQUENCE</scope>
    <source>
        <strain evidence="1">Expedition CK06-06</strain>
    </source>
</reference>
<accession>X0ZBQ9</accession>
<comment type="caution">
    <text evidence="1">The sequence shown here is derived from an EMBL/GenBank/DDBJ whole genome shotgun (WGS) entry which is preliminary data.</text>
</comment>
<dbReference type="EMBL" id="BART01000186">
    <property type="protein sequence ID" value="GAG66975.1"/>
    <property type="molecule type" value="Genomic_DNA"/>
</dbReference>
<protein>
    <submittedName>
        <fullName evidence="1">Uncharacterized protein</fullName>
    </submittedName>
</protein>
<dbReference type="AlphaFoldDB" id="X0ZBQ9"/>
<name>X0ZBQ9_9ZZZZ</name>
<gene>
    <name evidence="1" type="ORF">S01H4_01104</name>
</gene>